<sequence length="575" mass="67293">MMDIKKTKICAIDLEDDILSFLKKDFEVFEGTMGAKIDTAKIIKNRYDYVKLLLNYDFPINIQEYDILIQDMGYERVIPYSEKNHVRTHITGSDSIYLYSSYPETLFNPIPYSSKLLSIELQKHRGRPLIKIIFQGELYRVSYEKYNAGTHNTTDGGSFTNYEHIQNYCNETSLYGRDVLHCKNSRLTQEIFGNTVDGYSYQQTYLHPMSWENSVRKEDTRFIPLLTTMAGDIISYFYMDEYDITIMLPQSENKLELLKNVFNEFLYIYFSEYFPFIEAAAWKNTPMYFLPNQQELLDKEKQLTNKYQEDLAVIEVQKEENNKQYSFLHSLLTETGDNLVKAVIDFLQWLGFSNIVDADTTKKEGDIFEEDVQVDLGEAGLLIIEVKGINGTSTDAQCSQIHKIKFRRCEERNAFDVHALYIVNNERNIEPLKRTRPPFKDVQITDAQKDKRGLAYTWQLFNLFFDIENGFISKKEARESLINAHGLVDFTPTNLQELGEPYNYYKKNTVVCIEIKNLIIKVGDYFAYRQNDRWHKTRIVSIEENRQVIDETSNGRYGFEVGKAIPNNVCLYLIQ</sequence>
<reference evidence="1" key="1">
    <citation type="submission" date="2024-07" db="EMBL/GenBank/DDBJ databases">
        <title>Complete genome sequence of Prevotella sp. YM-2024 GTC17254.</title>
        <authorList>
            <person name="Hayashi M."/>
            <person name="Muto Y."/>
            <person name="Tanaka K."/>
            <person name="Niwa H."/>
        </authorList>
    </citation>
    <scope>NUCLEOTIDE SEQUENCE</scope>
    <source>
        <strain evidence="1">GTC17254</strain>
    </source>
</reference>
<proteinExistence type="predicted"/>
<dbReference type="AlphaFoldDB" id="A0AB33J249"/>
<dbReference type="EMBL" id="AP035786">
    <property type="protein sequence ID" value="BFO73647.1"/>
    <property type="molecule type" value="Genomic_DNA"/>
</dbReference>
<accession>A0AB33J249</accession>
<gene>
    <name evidence="1" type="ORF">GTC17254_12440</name>
</gene>
<name>A0AB33J249_9BACT</name>
<organism evidence="1">
    <name type="scientific">Prevotella sp. GTC17254</name>
    <dbReference type="NCBI Taxonomy" id="3236794"/>
    <lineage>
        <taxon>Bacteria</taxon>
        <taxon>Pseudomonadati</taxon>
        <taxon>Bacteroidota</taxon>
        <taxon>Bacteroidia</taxon>
        <taxon>Bacteroidales</taxon>
        <taxon>Prevotellaceae</taxon>
        <taxon>Prevotella</taxon>
    </lineage>
</organism>
<protein>
    <submittedName>
        <fullName evidence="1">Uncharacterized protein</fullName>
    </submittedName>
</protein>
<evidence type="ECO:0000313" key="1">
    <source>
        <dbReference type="EMBL" id="BFO73647.1"/>
    </source>
</evidence>